<dbReference type="PANTHER" id="PTHR30093:SF2">
    <property type="entry name" value="TYPE II SECRETION SYSTEM PROTEIN H"/>
    <property type="match status" value="1"/>
</dbReference>
<dbReference type="Pfam" id="PF07596">
    <property type="entry name" value="SBP_bac_10"/>
    <property type="match status" value="1"/>
</dbReference>
<evidence type="ECO:0000313" key="3">
    <source>
        <dbReference type="Proteomes" id="UP000320672"/>
    </source>
</evidence>
<reference evidence="2 3" key="1">
    <citation type="submission" date="2019-02" db="EMBL/GenBank/DDBJ databases">
        <title>Deep-cultivation of Planctomycetes and their phenomic and genomic characterization uncovers novel biology.</title>
        <authorList>
            <person name="Wiegand S."/>
            <person name="Jogler M."/>
            <person name="Boedeker C."/>
            <person name="Pinto D."/>
            <person name="Vollmers J."/>
            <person name="Rivas-Marin E."/>
            <person name="Kohn T."/>
            <person name="Peeters S.H."/>
            <person name="Heuer A."/>
            <person name="Rast P."/>
            <person name="Oberbeckmann S."/>
            <person name="Bunk B."/>
            <person name="Jeske O."/>
            <person name="Meyerdierks A."/>
            <person name="Storesund J.E."/>
            <person name="Kallscheuer N."/>
            <person name="Luecker S."/>
            <person name="Lage O.M."/>
            <person name="Pohl T."/>
            <person name="Merkel B.J."/>
            <person name="Hornburger P."/>
            <person name="Mueller R.-W."/>
            <person name="Bruemmer F."/>
            <person name="Labrenz M."/>
            <person name="Spormann A.M."/>
            <person name="Op den Camp H."/>
            <person name="Overmann J."/>
            <person name="Amann R."/>
            <person name="Jetten M.S.M."/>
            <person name="Mascher T."/>
            <person name="Medema M.H."/>
            <person name="Devos D.P."/>
            <person name="Kaster A.-K."/>
            <person name="Ovreas L."/>
            <person name="Rohde M."/>
            <person name="Galperin M.Y."/>
            <person name="Jogler C."/>
        </authorList>
    </citation>
    <scope>NUCLEOTIDE SEQUENCE [LARGE SCALE GENOMIC DNA]</scope>
    <source>
        <strain evidence="2 3">FF011L</strain>
    </source>
</reference>
<dbReference type="Gene3D" id="3.30.700.10">
    <property type="entry name" value="Glycoprotein, Type 4 Pilin"/>
    <property type="match status" value="1"/>
</dbReference>
<organism evidence="2 3">
    <name type="scientific">Roseimaritima multifibrata</name>
    <dbReference type="NCBI Taxonomy" id="1930274"/>
    <lineage>
        <taxon>Bacteria</taxon>
        <taxon>Pseudomonadati</taxon>
        <taxon>Planctomycetota</taxon>
        <taxon>Planctomycetia</taxon>
        <taxon>Pirellulales</taxon>
        <taxon>Pirellulaceae</taxon>
        <taxon>Roseimaritima</taxon>
    </lineage>
</organism>
<protein>
    <recommendedName>
        <fullName evidence="1">DUF1559 domain-containing protein</fullName>
    </recommendedName>
</protein>
<evidence type="ECO:0000259" key="1">
    <source>
        <dbReference type="Pfam" id="PF07596"/>
    </source>
</evidence>
<evidence type="ECO:0000313" key="2">
    <source>
        <dbReference type="EMBL" id="QDS94818.1"/>
    </source>
</evidence>
<dbReference type="AlphaFoldDB" id="A0A517MIY5"/>
<dbReference type="PANTHER" id="PTHR30093">
    <property type="entry name" value="GENERAL SECRETION PATHWAY PROTEIN G"/>
    <property type="match status" value="1"/>
</dbReference>
<dbReference type="NCBIfam" id="TIGR04294">
    <property type="entry name" value="pre_pil_HX9DG"/>
    <property type="match status" value="1"/>
</dbReference>
<gene>
    <name evidence="2" type="ORF">FF011L_36000</name>
</gene>
<dbReference type="InterPro" id="IPR045584">
    <property type="entry name" value="Pilin-like"/>
</dbReference>
<feature type="domain" description="DUF1559" evidence="1">
    <location>
        <begin position="36"/>
        <end position="294"/>
    </location>
</feature>
<dbReference type="Proteomes" id="UP000320672">
    <property type="component" value="Chromosome"/>
</dbReference>
<dbReference type="PROSITE" id="PS00409">
    <property type="entry name" value="PROKAR_NTER_METHYL"/>
    <property type="match status" value="1"/>
</dbReference>
<dbReference type="SUPFAM" id="SSF54523">
    <property type="entry name" value="Pili subunits"/>
    <property type="match status" value="1"/>
</dbReference>
<name>A0A517MIY5_9BACT</name>
<accession>A0A517MIY5</accession>
<dbReference type="InterPro" id="IPR027558">
    <property type="entry name" value="Pre_pil_HX9DG_C"/>
</dbReference>
<dbReference type="KEGG" id="rml:FF011L_36000"/>
<dbReference type="RefSeq" id="WP_145352774.1">
    <property type="nucleotide sequence ID" value="NZ_CP036262.1"/>
</dbReference>
<dbReference type="EMBL" id="CP036262">
    <property type="protein sequence ID" value="QDS94818.1"/>
    <property type="molecule type" value="Genomic_DNA"/>
</dbReference>
<dbReference type="InterPro" id="IPR011453">
    <property type="entry name" value="DUF1559"/>
</dbReference>
<sequence length="312" mass="33868">MSHKDFRARAGFTLVELLVVIAIIGVLVGLLLPAVQAAREAARRMSCSNQLKQIALATHNFHDTLLTFPYATRDRLEGDDGSTWATGHIQILPFLEGDAVASRWDPNEPRNSTVDSDGDGWTNDTLKKESIPTYLCPSMVPPSGPLTGERAPMSYLFSSGTPDASMLHYAVYYGLPEPAYDGAIIPVKTYLASGETAGPNHRKPTKFRDVIDGTSNTFLMGETDFMPKGVPSTSYGGVWAYGYAGYAWGTTYVPFNRHDNTSTVYGAFRSQHPSGGQFSLVDGSVRFVSETIDHAVYQAVSTRANGEVATLP</sequence>
<proteinExistence type="predicted"/>
<keyword evidence="3" id="KW-1185">Reference proteome</keyword>
<dbReference type="NCBIfam" id="TIGR02532">
    <property type="entry name" value="IV_pilin_GFxxxE"/>
    <property type="match status" value="1"/>
</dbReference>
<dbReference type="InterPro" id="IPR012902">
    <property type="entry name" value="N_methyl_site"/>
</dbReference>
<dbReference type="OrthoDB" id="263324at2"/>
<dbReference type="Pfam" id="PF07963">
    <property type="entry name" value="N_methyl"/>
    <property type="match status" value="1"/>
</dbReference>